<organism evidence="2 3">
    <name type="scientific">Sphingobacterium corticis</name>
    <dbReference type="NCBI Taxonomy" id="1812823"/>
    <lineage>
        <taxon>Bacteria</taxon>
        <taxon>Pseudomonadati</taxon>
        <taxon>Bacteroidota</taxon>
        <taxon>Sphingobacteriia</taxon>
        <taxon>Sphingobacteriales</taxon>
        <taxon>Sphingobacteriaceae</taxon>
        <taxon>Sphingobacterium</taxon>
    </lineage>
</organism>
<protein>
    <recommendedName>
        <fullName evidence="4">DNA-binding transcriptional activator</fullName>
    </recommendedName>
</protein>
<keyword evidence="3" id="KW-1185">Reference proteome</keyword>
<dbReference type="InterPro" id="IPR051677">
    <property type="entry name" value="AfsR-DnrI-RedD_regulator"/>
</dbReference>
<dbReference type="EMBL" id="JBHUMA010000006">
    <property type="protein sequence ID" value="MFD2598960.1"/>
    <property type="molecule type" value="Genomic_DNA"/>
</dbReference>
<accession>A0ABW5NJ56</accession>
<feature type="chain" id="PRO_5045851790" description="DNA-binding transcriptional activator" evidence="1">
    <location>
        <begin position="29"/>
        <end position="847"/>
    </location>
</feature>
<reference evidence="3" key="1">
    <citation type="journal article" date="2019" name="Int. J. Syst. Evol. Microbiol.">
        <title>The Global Catalogue of Microorganisms (GCM) 10K type strain sequencing project: providing services to taxonomists for standard genome sequencing and annotation.</title>
        <authorList>
            <consortium name="The Broad Institute Genomics Platform"/>
            <consortium name="The Broad Institute Genome Sequencing Center for Infectious Disease"/>
            <person name="Wu L."/>
            <person name="Ma J."/>
        </authorList>
    </citation>
    <scope>NUCLEOTIDE SEQUENCE [LARGE SCALE GENOMIC DNA]</scope>
    <source>
        <strain evidence="3">KCTC 42248</strain>
    </source>
</reference>
<proteinExistence type="predicted"/>
<dbReference type="PANTHER" id="PTHR35807">
    <property type="entry name" value="TRANSCRIPTIONAL REGULATOR REDD-RELATED"/>
    <property type="match status" value="1"/>
</dbReference>
<evidence type="ECO:0000313" key="2">
    <source>
        <dbReference type="EMBL" id="MFD2598960.1"/>
    </source>
</evidence>
<keyword evidence="1" id="KW-0732">Signal</keyword>
<sequence>MMNIISRLKQLAIPICVIISMNSFNTWAQGIAFTGSNSPIEQRSSLQLFQDSKHAFNGKLTIDFDLDLIDNRTAGYIIRIKDRGSDPTYNLYFDKEDDEGVFRLNEEGKSCLIRLSVPMEKLKANRWLSTRIEYDLHQGVLSLTLGKLNKKAVRAKKRTHYDPILIFGKSDYLIDVPTFSIRSLVVKDQKKTYRFPMLESDGNQLHDEHGESLGYLTKGTWLLNNAYHWQRHRVQYSSKKAGSDYDAKHQIAYYFNSDSLYAHYLRDNTHRSFKFTAPCPVLIKLGNSFVDTASNRLYVYETFYEHPYDGPTIASLDLSDLTWRVENDSYKEMEINHHGVQYIANKKSLFVFGGFGNMLYNNKMMQLPIDGSSWTAPKELTGDKILPRYFTSMGYSAKNKKIYLFGGMGNESGEHIVGRTYFYDLYEIDPADGTAKKIWQLNAPEKHFVPAKGLAIPNDDWLYALTYPEHVSHSLIQLKRFSLRDGYSENLGDSIPIYSDKISTRARLYYDEYLQKMVALVQESDDDVRSKLSIYELEFPAIHQAQLGAFPEKSQKIKWIVLAGLLVSGAIAGAVLVRRKTGSPKLEVETNINQTSRNEIVEITHKRPDRNAIFLFGDFTVLDRRGTDISHLFSTRLRQVFCLILLHSDGAGISSNLLSHLIWPDKEKDKVKTSRNVAINNLRKSLSDLDDIEIVYENGQYKLIMAENCYCDHQNLIKHLSAQHKLEIDRLALILRRGSFLLGMDDPMFDDAKAKLEQTLISRLQNAIEANEKQHHWENIYSLAKLMMLADPTNEEALFKGLNALTKLNQNEKTQRRFYEQFEKQHMDAFGEAYNRSLDDILKTFKS</sequence>
<dbReference type="PANTHER" id="PTHR35807:SF1">
    <property type="entry name" value="TRANSCRIPTIONAL REGULATOR REDD"/>
    <property type="match status" value="1"/>
</dbReference>
<dbReference type="SUPFAM" id="SSF117281">
    <property type="entry name" value="Kelch motif"/>
    <property type="match status" value="1"/>
</dbReference>
<dbReference type="RefSeq" id="WP_380869088.1">
    <property type="nucleotide sequence ID" value="NZ_JBHUMA010000006.1"/>
</dbReference>
<name>A0ABW5NJ56_9SPHI</name>
<feature type="signal peptide" evidence="1">
    <location>
        <begin position="1"/>
        <end position="28"/>
    </location>
</feature>
<evidence type="ECO:0000256" key="1">
    <source>
        <dbReference type="SAM" id="SignalP"/>
    </source>
</evidence>
<dbReference type="Proteomes" id="UP001597393">
    <property type="component" value="Unassembled WGS sequence"/>
</dbReference>
<dbReference type="Gene3D" id="2.120.10.80">
    <property type="entry name" value="Kelch-type beta propeller"/>
    <property type="match status" value="1"/>
</dbReference>
<gene>
    <name evidence="2" type="ORF">ACFSQ3_08345</name>
</gene>
<dbReference type="Gene3D" id="1.10.10.10">
    <property type="entry name" value="Winged helix-like DNA-binding domain superfamily/Winged helix DNA-binding domain"/>
    <property type="match status" value="1"/>
</dbReference>
<evidence type="ECO:0008006" key="4">
    <source>
        <dbReference type="Google" id="ProtNLM"/>
    </source>
</evidence>
<dbReference type="InterPro" id="IPR015915">
    <property type="entry name" value="Kelch-typ_b-propeller"/>
</dbReference>
<evidence type="ECO:0000313" key="3">
    <source>
        <dbReference type="Proteomes" id="UP001597393"/>
    </source>
</evidence>
<comment type="caution">
    <text evidence="2">The sequence shown here is derived from an EMBL/GenBank/DDBJ whole genome shotgun (WGS) entry which is preliminary data.</text>
</comment>
<dbReference type="InterPro" id="IPR036388">
    <property type="entry name" value="WH-like_DNA-bd_sf"/>
</dbReference>